<keyword evidence="3" id="KW-1185">Reference proteome</keyword>
<accession>A0A1C7MXZ9</accession>
<dbReference type="STRING" id="101091.A0A1C7MXZ9"/>
<proteinExistence type="predicted"/>
<dbReference type="InParanoid" id="A0A1C7MXZ9"/>
<organism evidence="2 3">
    <name type="scientific">Choanephora cucurbitarum</name>
    <dbReference type="NCBI Taxonomy" id="101091"/>
    <lineage>
        <taxon>Eukaryota</taxon>
        <taxon>Fungi</taxon>
        <taxon>Fungi incertae sedis</taxon>
        <taxon>Mucoromycota</taxon>
        <taxon>Mucoromycotina</taxon>
        <taxon>Mucoromycetes</taxon>
        <taxon>Mucorales</taxon>
        <taxon>Mucorineae</taxon>
        <taxon>Choanephoraceae</taxon>
        <taxon>Choanephoroideae</taxon>
        <taxon>Choanephora</taxon>
    </lineage>
</organism>
<dbReference type="Proteomes" id="UP000093000">
    <property type="component" value="Unassembled WGS sequence"/>
</dbReference>
<comment type="caution">
    <text evidence="2">The sequence shown here is derived from an EMBL/GenBank/DDBJ whole genome shotgun (WGS) entry which is preliminary data.</text>
</comment>
<gene>
    <name evidence="2" type="ORF">A0J61_10300</name>
</gene>
<dbReference type="InterPro" id="IPR025476">
    <property type="entry name" value="Helitron_helicase-like"/>
</dbReference>
<evidence type="ECO:0000259" key="1">
    <source>
        <dbReference type="Pfam" id="PF14214"/>
    </source>
</evidence>
<dbReference type="EMBL" id="LUGH01001109">
    <property type="protein sequence ID" value="OBZ81651.1"/>
    <property type="molecule type" value="Genomic_DNA"/>
</dbReference>
<dbReference type="OrthoDB" id="2282872at2759"/>
<dbReference type="AlphaFoldDB" id="A0A1C7MXZ9"/>
<dbReference type="Pfam" id="PF14214">
    <property type="entry name" value="Helitron_like_N"/>
    <property type="match status" value="1"/>
</dbReference>
<reference evidence="2 3" key="1">
    <citation type="submission" date="2016-03" db="EMBL/GenBank/DDBJ databases">
        <title>Choanephora cucurbitarum.</title>
        <authorList>
            <person name="Min B."/>
            <person name="Park H."/>
            <person name="Park J.-H."/>
            <person name="Shin H.-D."/>
            <person name="Choi I.-G."/>
        </authorList>
    </citation>
    <scope>NUCLEOTIDE SEQUENCE [LARGE SCALE GENOMIC DNA]</scope>
    <source>
        <strain evidence="2 3">KUS-F28377</strain>
    </source>
</reference>
<name>A0A1C7MXZ9_9FUNG</name>
<evidence type="ECO:0000313" key="2">
    <source>
        <dbReference type="EMBL" id="OBZ81651.1"/>
    </source>
</evidence>
<feature type="domain" description="Helitron helicase-like" evidence="1">
    <location>
        <begin position="154"/>
        <end position="333"/>
    </location>
</feature>
<evidence type="ECO:0000313" key="3">
    <source>
        <dbReference type="Proteomes" id="UP000093000"/>
    </source>
</evidence>
<protein>
    <recommendedName>
        <fullName evidence="1">Helitron helicase-like domain-containing protein</fullName>
    </recommendedName>
</protein>
<sequence>MSDSHDYLQGNIRPNVVWEAVRIIKDMPLYKKLNITSDERWLLATIDNAQSNDVEHDNTSDSNTEDDNLFDDLPVGSEESLFCSDNFLRIAPGEGCSTLSIMRDGYVDFLTFPKIFVGHALGPMVNQKPMTYSSFTKSIIRRADRRGVARDYLFFMDRKKLHLGLINNTNIMIRKLSHSRLTAGDALDNVLVNNLIRTDRAFKVFKNIRSSPAYWKTEKSNVMTMIRQLGIPTLFITSSAAETKWKELLVILKKVVDKEEITEDDAENSESNEKYRLIQSDPVTCAQYFNYRFRELKQTWKPPHGPLGHHSVLDYYYRIEFQQRGSPNVHMLVWLEDAPTYSVGSDLGAENEQTICNFIDQIISCKALSEIENSTLSGLVKSRQHHKHTHTCSKNRRDGQKICRFNIPFFPMKSTCIMTPLAELNATATDEEKKERLFLEQKVEDIKRYLTELADPSESNLTFEQFIENFELFEKQYKLLVRSSLKTSKVSLKERY</sequence>